<organism evidence="6 7">
    <name type="scientific">Wenzhouxiangella sediminis</name>
    <dbReference type="NCBI Taxonomy" id="1792836"/>
    <lineage>
        <taxon>Bacteria</taxon>
        <taxon>Pseudomonadati</taxon>
        <taxon>Pseudomonadota</taxon>
        <taxon>Gammaproteobacteria</taxon>
        <taxon>Chromatiales</taxon>
        <taxon>Wenzhouxiangellaceae</taxon>
        <taxon>Wenzhouxiangella</taxon>
    </lineage>
</organism>
<dbReference type="GO" id="GO:0009254">
    <property type="term" value="P:peptidoglycan turnover"/>
    <property type="evidence" value="ECO:0007669"/>
    <property type="project" value="TreeGrafter"/>
</dbReference>
<dbReference type="Proteomes" id="UP000260351">
    <property type="component" value="Unassembled WGS sequence"/>
</dbReference>
<comment type="caution">
    <text evidence="6">The sequence shown here is derived from an EMBL/GenBank/DDBJ whole genome shotgun (WGS) entry which is preliminary data.</text>
</comment>
<dbReference type="EMBL" id="QUZK01000025">
    <property type="protein sequence ID" value="RFF31016.1"/>
    <property type="molecule type" value="Genomic_DNA"/>
</dbReference>
<dbReference type="GO" id="GO:0071555">
    <property type="term" value="P:cell wall organization"/>
    <property type="evidence" value="ECO:0007669"/>
    <property type="project" value="UniProtKB-KW"/>
</dbReference>
<proteinExistence type="predicted"/>
<dbReference type="PANTHER" id="PTHR30417">
    <property type="entry name" value="N-ACETYLMURAMOYL-L-ALANINE AMIDASE AMID"/>
    <property type="match status" value="1"/>
</dbReference>
<dbReference type="GO" id="GO:0009253">
    <property type="term" value="P:peptidoglycan catabolic process"/>
    <property type="evidence" value="ECO:0007669"/>
    <property type="project" value="InterPro"/>
</dbReference>
<dbReference type="InterPro" id="IPR036505">
    <property type="entry name" value="Amidase/PGRP_sf"/>
</dbReference>
<sequence length="188" mass="21641">MPNADYNPLSYVDRLDERDVDSIELVVIHATELPDLETAREYGERIHYRNSQTGNSGHFYIDRDGSVEQWVPLERVAHHVRGYNKKSIGIELVNRGRWPDWLHSRRQDWPEDYSEAQIEALAELLHKLKTRLPNLDYIAGHDELDPGVVDASDNPAIKVRRKVDPGPLFPWGEIEAVVDLKRSGTKIL</sequence>
<dbReference type="InterPro" id="IPR051206">
    <property type="entry name" value="NAMLAA_amidase_2"/>
</dbReference>
<dbReference type="Pfam" id="PF01510">
    <property type="entry name" value="Amidase_2"/>
    <property type="match status" value="1"/>
</dbReference>
<keyword evidence="7" id="KW-1185">Reference proteome</keyword>
<evidence type="ECO:0000313" key="6">
    <source>
        <dbReference type="EMBL" id="RFF31016.1"/>
    </source>
</evidence>
<dbReference type="SUPFAM" id="SSF55846">
    <property type="entry name" value="N-acetylmuramoyl-L-alanine amidase-like"/>
    <property type="match status" value="1"/>
</dbReference>
<evidence type="ECO:0000313" key="7">
    <source>
        <dbReference type="Proteomes" id="UP000260351"/>
    </source>
</evidence>
<dbReference type="GO" id="GO:0008745">
    <property type="term" value="F:N-acetylmuramoyl-L-alanine amidase activity"/>
    <property type="evidence" value="ECO:0007669"/>
    <property type="project" value="UniProtKB-EC"/>
</dbReference>
<gene>
    <name evidence="6" type="ORF">DZC52_05910</name>
</gene>
<comment type="catalytic activity">
    <reaction evidence="1">
        <text>Hydrolyzes the link between N-acetylmuramoyl residues and L-amino acid residues in certain cell-wall glycopeptides.</text>
        <dbReference type="EC" id="3.5.1.28"/>
    </reaction>
</comment>
<dbReference type="CDD" id="cd06583">
    <property type="entry name" value="PGRP"/>
    <property type="match status" value="1"/>
</dbReference>
<evidence type="ECO:0000256" key="3">
    <source>
        <dbReference type="ARBA" id="ARBA00022801"/>
    </source>
</evidence>
<name>A0A3E1K9W8_9GAMM</name>
<dbReference type="PANTHER" id="PTHR30417:SF1">
    <property type="entry name" value="N-ACETYLMURAMOYL-L-ALANINE AMIDASE AMID"/>
    <property type="match status" value="1"/>
</dbReference>
<dbReference type="SMART" id="SM00644">
    <property type="entry name" value="Ami_2"/>
    <property type="match status" value="1"/>
</dbReference>
<accession>A0A3E1K9W8</accession>
<keyword evidence="3" id="KW-0378">Hydrolase</keyword>
<dbReference type="OrthoDB" id="9794842at2"/>
<dbReference type="AlphaFoldDB" id="A0A3E1K9W8"/>
<keyword evidence="4" id="KW-0961">Cell wall biogenesis/degradation</keyword>
<evidence type="ECO:0000256" key="1">
    <source>
        <dbReference type="ARBA" id="ARBA00001561"/>
    </source>
</evidence>
<evidence type="ECO:0000256" key="4">
    <source>
        <dbReference type="ARBA" id="ARBA00023316"/>
    </source>
</evidence>
<dbReference type="GO" id="GO:0019867">
    <property type="term" value="C:outer membrane"/>
    <property type="evidence" value="ECO:0007669"/>
    <property type="project" value="TreeGrafter"/>
</dbReference>
<evidence type="ECO:0000259" key="5">
    <source>
        <dbReference type="SMART" id="SM00644"/>
    </source>
</evidence>
<dbReference type="Gene3D" id="3.40.80.10">
    <property type="entry name" value="Peptidoglycan recognition protein-like"/>
    <property type="match status" value="1"/>
</dbReference>
<dbReference type="InterPro" id="IPR002502">
    <property type="entry name" value="Amidase_domain"/>
</dbReference>
<dbReference type="EC" id="3.5.1.28" evidence="2"/>
<evidence type="ECO:0000256" key="2">
    <source>
        <dbReference type="ARBA" id="ARBA00011901"/>
    </source>
</evidence>
<protein>
    <recommendedName>
        <fullName evidence="2">N-acetylmuramoyl-L-alanine amidase</fullName>
        <ecNumber evidence="2">3.5.1.28</ecNumber>
    </recommendedName>
</protein>
<feature type="domain" description="N-acetylmuramoyl-L-alanine amidase" evidence="5">
    <location>
        <begin position="13"/>
        <end position="156"/>
    </location>
</feature>
<reference evidence="6 7" key="1">
    <citation type="submission" date="2018-08" db="EMBL/GenBank/DDBJ databases">
        <title>Wenzhouxiangella salilacus sp. nov., a novel bacterium isolated from a saline lake in Xinjiang Province, China.</title>
        <authorList>
            <person name="Han S."/>
        </authorList>
    </citation>
    <scope>NUCLEOTIDE SEQUENCE [LARGE SCALE GENOMIC DNA]</scope>
    <source>
        <strain evidence="6 7">XDB06</strain>
    </source>
</reference>